<evidence type="ECO:0000256" key="3">
    <source>
        <dbReference type="ARBA" id="ARBA00023237"/>
    </source>
</evidence>
<keyword evidence="2 4" id="KW-0472">Membrane</keyword>
<dbReference type="EMBL" id="FZNT01000001">
    <property type="protein sequence ID" value="SNR33299.1"/>
    <property type="molecule type" value="Genomic_DNA"/>
</dbReference>
<dbReference type="InterPro" id="IPR011659">
    <property type="entry name" value="WD40"/>
</dbReference>
<keyword evidence="3" id="KW-0998">Cell outer membrane</keyword>
<evidence type="ECO:0000256" key="2">
    <source>
        <dbReference type="ARBA" id="ARBA00023136"/>
    </source>
</evidence>
<proteinExistence type="predicted"/>
<dbReference type="PRINTS" id="PR01021">
    <property type="entry name" value="OMPADOMAIN"/>
</dbReference>
<gene>
    <name evidence="6" type="ORF">SAMN06265371_101375</name>
</gene>
<evidence type="ECO:0000256" key="1">
    <source>
        <dbReference type="ARBA" id="ARBA00004442"/>
    </source>
</evidence>
<dbReference type="InterPro" id="IPR006664">
    <property type="entry name" value="OMP_bac"/>
</dbReference>
<dbReference type="InterPro" id="IPR036737">
    <property type="entry name" value="OmpA-like_sf"/>
</dbReference>
<dbReference type="PANTHER" id="PTHR30329">
    <property type="entry name" value="STATOR ELEMENT OF FLAGELLAR MOTOR COMPLEX"/>
    <property type="match status" value="1"/>
</dbReference>
<organism evidence="6 7">
    <name type="scientific">Lutibacter agarilyticus</name>
    <dbReference type="NCBI Taxonomy" id="1109740"/>
    <lineage>
        <taxon>Bacteria</taxon>
        <taxon>Pseudomonadati</taxon>
        <taxon>Bacteroidota</taxon>
        <taxon>Flavobacteriia</taxon>
        <taxon>Flavobacteriales</taxon>
        <taxon>Flavobacteriaceae</taxon>
        <taxon>Lutibacter</taxon>
    </lineage>
</organism>
<dbReference type="InterPro" id="IPR006665">
    <property type="entry name" value="OmpA-like"/>
</dbReference>
<dbReference type="InterPro" id="IPR050330">
    <property type="entry name" value="Bact_OuterMem_StrucFunc"/>
</dbReference>
<dbReference type="PROSITE" id="PS51123">
    <property type="entry name" value="OMPA_2"/>
    <property type="match status" value="1"/>
</dbReference>
<dbReference type="Pfam" id="PF07676">
    <property type="entry name" value="PD40"/>
    <property type="match status" value="3"/>
</dbReference>
<feature type="domain" description="OmpA-like" evidence="5">
    <location>
        <begin position="935"/>
        <end position="1057"/>
    </location>
</feature>
<dbReference type="SUPFAM" id="SSF49464">
    <property type="entry name" value="Carboxypeptidase regulatory domain-like"/>
    <property type="match status" value="3"/>
</dbReference>
<dbReference type="InterPro" id="IPR008969">
    <property type="entry name" value="CarboxyPept-like_regulatory"/>
</dbReference>
<dbReference type="SUPFAM" id="SSF82171">
    <property type="entry name" value="DPP6 N-terminal domain-like"/>
    <property type="match status" value="1"/>
</dbReference>
<evidence type="ECO:0000313" key="6">
    <source>
        <dbReference type="EMBL" id="SNR33299.1"/>
    </source>
</evidence>
<reference evidence="6 7" key="1">
    <citation type="submission" date="2017-06" db="EMBL/GenBank/DDBJ databases">
        <authorList>
            <person name="Kim H.J."/>
            <person name="Triplett B.A."/>
        </authorList>
    </citation>
    <scope>NUCLEOTIDE SEQUENCE [LARGE SCALE GENOMIC DNA]</scope>
    <source>
        <strain evidence="6 7">DSM 29150</strain>
    </source>
</reference>
<dbReference type="AlphaFoldDB" id="A0A238VIH7"/>
<dbReference type="Proteomes" id="UP000198384">
    <property type="component" value="Unassembled WGS sequence"/>
</dbReference>
<dbReference type="Gene3D" id="3.30.1330.60">
    <property type="entry name" value="OmpA-like domain"/>
    <property type="match status" value="1"/>
</dbReference>
<dbReference type="SUPFAM" id="SSF103088">
    <property type="entry name" value="OmpA-like"/>
    <property type="match status" value="1"/>
</dbReference>
<dbReference type="Gene3D" id="2.60.40.1120">
    <property type="entry name" value="Carboxypeptidase-like, regulatory domain"/>
    <property type="match status" value="1"/>
</dbReference>
<dbReference type="PANTHER" id="PTHR30329:SF21">
    <property type="entry name" value="LIPOPROTEIN YIAD-RELATED"/>
    <property type="match status" value="1"/>
</dbReference>
<evidence type="ECO:0000259" key="5">
    <source>
        <dbReference type="PROSITE" id="PS51123"/>
    </source>
</evidence>
<accession>A0A238VIH7</accession>
<comment type="subcellular location">
    <subcellularLocation>
        <location evidence="1">Cell outer membrane</location>
    </subcellularLocation>
</comment>
<evidence type="ECO:0000313" key="7">
    <source>
        <dbReference type="Proteomes" id="UP000198384"/>
    </source>
</evidence>
<sequence length="1057" mass="119699">MNKIGWLFLIITISTLKAQETKIEVFNTSINSVYAELGISYLDDATILFASSKKVDKDKNFSNKRTRNNSQLHLEMYVGSVTNDGDIIQTARFSKNTNNPILEGDITFTPDKKTVYFTWNNFYNTQSRKDSAKWKTLHIVKAVINENLEISNIEVLPFNHKKYDVRSPEVSKDGKQLFFTSNKEDSYGEFDMYVVDILPNNTFSEPINLGSKVNTRESEFFPFVDQNNNLYFSSYGHKGLGGLDIFKSEFKDGTYQTPVALKAPINSEYDDFWYVENQQGNAGFFTSNRKESIGDVDIFSVKYIEKQCLSNFIVRVLHKESKLDLEDVPVSIFENNTLIKKLIINPNSKEEIALKCDTTYKIIATKDGFESNELVFLSDNILNKTNDLTINLTPIECAQTITGIVLNKETNEPVLNAKVSLYTENKLIESIVTSTENKFSFPIQCETAYKIMVENEAFIASEEMFTSDKTLSKTNDLTINLTPIECTQTITGIVLNKETNQPVLNAKVSLYTENQLIESIVTSTENKFSFPIQCETAYKIMVENEQFMTSEEMFTSDKTLSKTNDLTINLTPIECTQTITGIVLNKETNQPVLNAKVSLFSDNKLIESIVTSTENKFSFPIHCETAYKIMVENEAFIASEEMFTSDKTLSKTNDLTINLTPIECTQTITGIVLNKETNEPVLNAKVSLFFENQLIESIVTSTENKFSFPIQCETAYKIMVENEAFIASEEMLTSDKTLSKTNDLTINLTPIECTQTITGIVLNKETNEPVLNAKVSLFFENQLIESIVTSTENKFSFPIQCETAYKIMVENEQFMTSEEMFTSDKTLSKTNDLTINLTPIECTQTITGIILNKETNEPVLNAKVSLYSKNKFVETQFTANGRGYKFTIDCNSDNKITVTQQKFKSVENLFKTNSTNNSLVTKNILLEPVIEFITFGEQKAIKTNTIYFDLDSHEIRPDASVELNKVVGVLKKYPTLKIEVQSHTDSRAPDNYNLSLSERRANSSMNYIISQGIDPKRVVGKGYGETKLKNKCSNGIPCSNTEHELNRRTEFVIIENN</sequence>
<dbReference type="GO" id="GO:0009279">
    <property type="term" value="C:cell outer membrane"/>
    <property type="evidence" value="ECO:0007669"/>
    <property type="project" value="UniProtKB-SubCell"/>
</dbReference>
<dbReference type="Pfam" id="PF00691">
    <property type="entry name" value="OmpA"/>
    <property type="match status" value="1"/>
</dbReference>
<dbReference type="CDD" id="cd07185">
    <property type="entry name" value="OmpA_C-like"/>
    <property type="match status" value="1"/>
</dbReference>
<keyword evidence="7" id="KW-1185">Reference proteome</keyword>
<name>A0A238VIH7_9FLAO</name>
<protein>
    <submittedName>
        <fullName evidence="6">WD40-like Beta Propeller Repeat</fullName>
    </submittedName>
</protein>
<dbReference type="RefSeq" id="WP_176461186.1">
    <property type="nucleotide sequence ID" value="NZ_FZNT01000001.1"/>
</dbReference>
<evidence type="ECO:0000256" key="4">
    <source>
        <dbReference type="PROSITE-ProRule" id="PRU00473"/>
    </source>
</evidence>